<proteinExistence type="predicted"/>
<accession>K7WQT6</accession>
<keyword evidence="1" id="KW-0812">Transmembrane</keyword>
<evidence type="ECO:0000313" key="2">
    <source>
        <dbReference type="EMBL" id="AFW98885.1"/>
    </source>
</evidence>
<evidence type="ECO:0000256" key="1">
    <source>
        <dbReference type="SAM" id="Phobius"/>
    </source>
</evidence>
<gene>
    <name evidence="2" type="primary">Bs4C-R</name>
</gene>
<feature type="transmembrane region" description="Helical" evidence="1">
    <location>
        <begin position="7"/>
        <end position="26"/>
    </location>
</feature>
<dbReference type="EMBL" id="JX944826">
    <property type="protein sequence ID" value="AFW98885.1"/>
    <property type="molecule type" value="Genomic_DNA"/>
</dbReference>
<name>K7WQT6_9SOLA</name>
<reference evidence="2" key="1">
    <citation type="journal article" date="2012" name="Proc. Natl. Acad. Sci. U.S.A.">
        <title>RNA-seq pinpoints a Xanthomonas TAL-effector activated resistance gene in a large-crop genome.</title>
        <authorList>
            <person name="Strauss T."/>
            <person name="van Poecke R.M."/>
            <person name="Strauss A."/>
            <person name="Romer P."/>
            <person name="Minsavage G.V."/>
            <person name="Singh S."/>
            <person name="Wolf C."/>
            <person name="Strauss A."/>
            <person name="Kim S."/>
            <person name="Lee H.A."/>
            <person name="Yeom S.I."/>
            <person name="Parniske M."/>
            <person name="Stall R.E."/>
            <person name="Jones J.B."/>
            <person name="Choi D."/>
            <person name="Prins M."/>
            <person name="Lahaye T."/>
        </authorList>
    </citation>
    <scope>NUCLEOTIDE SEQUENCE</scope>
</reference>
<dbReference type="AlphaFoldDB" id="K7WQT6"/>
<feature type="transmembrane region" description="Helical" evidence="1">
    <location>
        <begin position="83"/>
        <end position="106"/>
    </location>
</feature>
<protein>
    <submittedName>
        <fullName evidence="2">Bs4C-R protein</fullName>
    </submittedName>
</protein>
<sequence length="164" mass="19362">MEFDLRYLILILANMLKSILSISDNWDPFHIFHDHPSFIVFINKLFFLFIFSFIFSITRITLHHPNIRIRVRTTTSADLSKSFNILCLASLLLPQMLFWYFFVIIIALSSCSSWIGNTWASFRQRILHIFSTIIFPAVSIFINVEFDRNNVSQQHETQTNRLLV</sequence>
<keyword evidence="1" id="KW-1133">Transmembrane helix</keyword>
<organism evidence="2">
    <name type="scientific">Capsicum pubescens</name>
    <name type="common">rocoto</name>
    <dbReference type="NCBI Taxonomy" id="113210"/>
    <lineage>
        <taxon>Eukaryota</taxon>
        <taxon>Viridiplantae</taxon>
        <taxon>Streptophyta</taxon>
        <taxon>Embryophyta</taxon>
        <taxon>Tracheophyta</taxon>
        <taxon>Spermatophyta</taxon>
        <taxon>Magnoliopsida</taxon>
        <taxon>eudicotyledons</taxon>
        <taxon>Gunneridae</taxon>
        <taxon>Pentapetalae</taxon>
        <taxon>asterids</taxon>
        <taxon>lamiids</taxon>
        <taxon>Solanales</taxon>
        <taxon>Solanaceae</taxon>
        <taxon>Solanoideae</taxon>
        <taxon>Capsiceae</taxon>
        <taxon>Capsicum</taxon>
    </lineage>
</organism>
<feature type="transmembrane region" description="Helical" evidence="1">
    <location>
        <begin position="126"/>
        <end position="144"/>
    </location>
</feature>
<keyword evidence="1" id="KW-0472">Membrane</keyword>
<feature type="transmembrane region" description="Helical" evidence="1">
    <location>
        <begin position="38"/>
        <end position="62"/>
    </location>
</feature>